<gene>
    <name evidence="1" type="ORF">DYBT9275_06142</name>
</gene>
<dbReference type="RefSeq" id="WP_215242419.1">
    <property type="nucleotide sequence ID" value="NZ_CAJRAF010000004.1"/>
</dbReference>
<dbReference type="Proteomes" id="UP000680038">
    <property type="component" value="Unassembled WGS sequence"/>
</dbReference>
<keyword evidence="2" id="KW-1185">Reference proteome</keyword>
<dbReference type="AlphaFoldDB" id="A0A916JKM4"/>
<evidence type="ECO:0000313" key="2">
    <source>
        <dbReference type="Proteomes" id="UP000680038"/>
    </source>
</evidence>
<organism evidence="1 2">
    <name type="scientific">Dyadobacter helix</name>
    <dbReference type="NCBI Taxonomy" id="2822344"/>
    <lineage>
        <taxon>Bacteria</taxon>
        <taxon>Pseudomonadati</taxon>
        <taxon>Bacteroidota</taxon>
        <taxon>Cytophagia</taxon>
        <taxon>Cytophagales</taxon>
        <taxon>Spirosomataceae</taxon>
        <taxon>Dyadobacter</taxon>
    </lineage>
</organism>
<proteinExistence type="predicted"/>
<name>A0A916JKM4_9BACT</name>
<dbReference type="EMBL" id="CAJRAF010000004">
    <property type="protein sequence ID" value="CAG5019063.1"/>
    <property type="molecule type" value="Genomic_DNA"/>
</dbReference>
<comment type="caution">
    <text evidence="1">The sequence shown here is derived from an EMBL/GenBank/DDBJ whole genome shotgun (WGS) entry which is preliminary data.</text>
</comment>
<accession>A0A916JKM4</accession>
<protein>
    <submittedName>
        <fullName evidence="1">Uncharacterized protein</fullName>
    </submittedName>
</protein>
<evidence type="ECO:0000313" key="1">
    <source>
        <dbReference type="EMBL" id="CAG5019063.1"/>
    </source>
</evidence>
<reference evidence="1" key="1">
    <citation type="submission" date="2021-04" db="EMBL/GenBank/DDBJ databases">
        <authorList>
            <person name="Rodrigo-Torres L."/>
            <person name="Arahal R. D."/>
            <person name="Lucena T."/>
        </authorList>
    </citation>
    <scope>NUCLEOTIDE SEQUENCE</scope>
    <source>
        <strain evidence="1">CECT 9275</strain>
    </source>
</reference>
<sequence length="67" mass="7593">MPHITESEIEQIALEILNADLGYELVYGPDLAEGASKEREYSEVILRQRLQKAIDKLNPKLPADARE</sequence>